<evidence type="ECO:0000313" key="5">
    <source>
        <dbReference type="Proteomes" id="UP001596496"/>
    </source>
</evidence>
<evidence type="ECO:0000313" key="4">
    <source>
        <dbReference type="EMBL" id="MFC7388153.1"/>
    </source>
</evidence>
<dbReference type="EC" id="2.1.1.44" evidence="4"/>
<keyword evidence="2 4" id="KW-0808">Transferase</keyword>
<comment type="caution">
    <text evidence="4">The sequence shown here is derived from an EMBL/GenBank/DDBJ whole genome shotgun (WGS) entry which is preliminary data.</text>
</comment>
<dbReference type="NCBIfam" id="TIGR03438">
    <property type="entry name" value="egtD_ergothio"/>
    <property type="match status" value="1"/>
</dbReference>
<proteinExistence type="predicted"/>
<dbReference type="Proteomes" id="UP001596496">
    <property type="component" value="Unassembled WGS sequence"/>
</dbReference>
<dbReference type="InterPro" id="IPR017804">
    <property type="entry name" value="MeTrfase_EgtD-like"/>
</dbReference>
<accession>A0ABW2PF41</accession>
<dbReference type="InterPro" id="IPR035094">
    <property type="entry name" value="EgtD"/>
</dbReference>
<evidence type="ECO:0000256" key="2">
    <source>
        <dbReference type="ARBA" id="ARBA00022679"/>
    </source>
</evidence>
<dbReference type="PIRSF" id="PIRSF018005">
    <property type="entry name" value="UCP018005"/>
    <property type="match status" value="1"/>
</dbReference>
<dbReference type="EMBL" id="JBHTCG010000053">
    <property type="protein sequence ID" value="MFC7388153.1"/>
    <property type="molecule type" value="Genomic_DNA"/>
</dbReference>
<dbReference type="GO" id="GO:0052706">
    <property type="term" value="F:L-histidine N(alpha)-methyltransferase activity"/>
    <property type="evidence" value="ECO:0007669"/>
    <property type="project" value="UniProtKB-EC"/>
</dbReference>
<dbReference type="Gene3D" id="3.40.50.150">
    <property type="entry name" value="Vaccinia Virus protein VP39"/>
    <property type="match status" value="1"/>
</dbReference>
<dbReference type="InterPro" id="IPR051128">
    <property type="entry name" value="EgtD_Methyltrsf_superfamily"/>
</dbReference>
<feature type="domain" description="Histidine-specific methyltransferase SAM-dependent" evidence="3">
    <location>
        <begin position="27"/>
        <end position="327"/>
    </location>
</feature>
<dbReference type="PANTHER" id="PTHR43397">
    <property type="entry name" value="ERGOTHIONEINE BIOSYNTHESIS PROTEIN 1"/>
    <property type="match status" value="1"/>
</dbReference>
<dbReference type="PANTHER" id="PTHR43397:SF1">
    <property type="entry name" value="ERGOTHIONEINE BIOSYNTHESIS PROTEIN 1"/>
    <property type="match status" value="1"/>
</dbReference>
<protein>
    <submittedName>
        <fullName evidence="4">L-histidine N(Alpha)-methyltransferase</fullName>
        <ecNumber evidence="4">2.1.1.44</ecNumber>
    </submittedName>
</protein>
<reference evidence="5" key="1">
    <citation type="journal article" date="2019" name="Int. J. Syst. Evol. Microbiol.">
        <title>The Global Catalogue of Microorganisms (GCM) 10K type strain sequencing project: providing services to taxonomists for standard genome sequencing and annotation.</title>
        <authorList>
            <consortium name="The Broad Institute Genomics Platform"/>
            <consortium name="The Broad Institute Genome Sequencing Center for Infectious Disease"/>
            <person name="Wu L."/>
            <person name="Ma J."/>
        </authorList>
    </citation>
    <scope>NUCLEOTIDE SEQUENCE [LARGE SCALE GENOMIC DNA]</scope>
    <source>
        <strain evidence="5">CECT 7649</strain>
    </source>
</reference>
<organism evidence="4 5">
    <name type="scientific">Sphaerisporangium rhizosphaerae</name>
    <dbReference type="NCBI Taxonomy" id="2269375"/>
    <lineage>
        <taxon>Bacteria</taxon>
        <taxon>Bacillati</taxon>
        <taxon>Actinomycetota</taxon>
        <taxon>Actinomycetes</taxon>
        <taxon>Streptosporangiales</taxon>
        <taxon>Streptosporangiaceae</taxon>
        <taxon>Sphaerisporangium</taxon>
    </lineage>
</organism>
<evidence type="ECO:0000259" key="3">
    <source>
        <dbReference type="Pfam" id="PF10017"/>
    </source>
</evidence>
<keyword evidence="1 4" id="KW-0489">Methyltransferase</keyword>
<dbReference type="RefSeq" id="WP_380832159.1">
    <property type="nucleotide sequence ID" value="NZ_JBHTCG010000053.1"/>
</dbReference>
<dbReference type="GO" id="GO:0032259">
    <property type="term" value="P:methylation"/>
    <property type="evidence" value="ECO:0007669"/>
    <property type="project" value="UniProtKB-KW"/>
</dbReference>
<dbReference type="InterPro" id="IPR019257">
    <property type="entry name" value="MeTrfase_dom"/>
</dbReference>
<dbReference type="Pfam" id="PF10017">
    <property type="entry name" value="Methyltransf_33"/>
    <property type="match status" value="1"/>
</dbReference>
<gene>
    <name evidence="4" type="primary">egtD</name>
    <name evidence="4" type="ORF">ACFQSB_38510</name>
</gene>
<evidence type="ECO:0000256" key="1">
    <source>
        <dbReference type="ARBA" id="ARBA00022603"/>
    </source>
</evidence>
<dbReference type="InterPro" id="IPR029063">
    <property type="entry name" value="SAM-dependent_MTases_sf"/>
</dbReference>
<sequence length="342" mass="37713">MSVTQIPLPFLYTVNHLGPDHLRRALAEDVRAGLTSAPKWLPPKWFYDATGSELFSRITRLPEYYPARRETAILREHAEEIAALSGADTLAELGSGTSEKTGLLLGALSRAGTLKTYMPVDVDAATLDAAARRVASAHPGLAVWAICADFERHLARLPRIGRRLVAFLGGTVGNLDDRARASFLSELHTTLSPGDGLLLGADLVKDTGRLVAAYDDGAGVTAAFNRNVLAVMNRELGADFAPQAFEHVALYDGRLHRVEMRLRATRPMRVHFREPALTVPFRAGEEMRTEISTKFYRYRLERELQRAGFAVSRWYTDPAQDFAVVLAFVPEPRGGGADRHHT</sequence>
<dbReference type="SUPFAM" id="SSF53335">
    <property type="entry name" value="S-adenosyl-L-methionine-dependent methyltransferases"/>
    <property type="match status" value="1"/>
</dbReference>
<name>A0ABW2PF41_9ACTN</name>
<keyword evidence="5" id="KW-1185">Reference proteome</keyword>